<reference evidence="2 3" key="1">
    <citation type="journal article" date="2021" name="J. Biosci. Bioeng.">
        <title>Identification and characterization of a chc gene cluster responsible for the aromatization pathway of cyclohexanecarboxylate degradation in Sinomonas cyclohexanicum ATCC 51369.</title>
        <authorList>
            <person name="Yamamoto T."/>
            <person name="Hasegawa Y."/>
            <person name="Lau P.C.K."/>
            <person name="Iwaki H."/>
        </authorList>
    </citation>
    <scope>NUCLEOTIDE SEQUENCE [LARGE SCALE GENOMIC DNA]</scope>
    <source>
        <strain evidence="2 3">ATCC 51369</strain>
    </source>
</reference>
<accession>A0ABM7Q0M8</accession>
<evidence type="ECO:0000313" key="2">
    <source>
        <dbReference type="EMBL" id="BCT78131.1"/>
    </source>
</evidence>
<feature type="transmembrane region" description="Helical" evidence="1">
    <location>
        <begin position="6"/>
        <end position="28"/>
    </location>
</feature>
<gene>
    <name evidence="2" type="ORF">SCMU_39730</name>
</gene>
<evidence type="ECO:0000256" key="1">
    <source>
        <dbReference type="SAM" id="Phobius"/>
    </source>
</evidence>
<evidence type="ECO:0000313" key="3">
    <source>
        <dbReference type="Proteomes" id="UP001319861"/>
    </source>
</evidence>
<keyword evidence="3" id="KW-1185">Reference proteome</keyword>
<proteinExistence type="predicted"/>
<protein>
    <recommendedName>
        <fullName evidence="4">DUF4175 domain-containing protein</fullName>
    </recommendedName>
</protein>
<keyword evidence="1" id="KW-1133">Transmembrane helix</keyword>
<feature type="transmembrane region" description="Helical" evidence="1">
    <location>
        <begin position="60"/>
        <end position="81"/>
    </location>
</feature>
<sequence>MDAFDGFHAAGGPLPILFMLGPVIYLIVPIAAWRAGLLPAAALTLGVLFAALAAVPGPEWLGIAAYAVGLVLTAWTAWALVAPLPNRAESA</sequence>
<evidence type="ECO:0008006" key="4">
    <source>
        <dbReference type="Google" id="ProtNLM"/>
    </source>
</evidence>
<feature type="transmembrane region" description="Helical" evidence="1">
    <location>
        <begin position="35"/>
        <end position="54"/>
    </location>
</feature>
<keyword evidence="1" id="KW-0812">Transmembrane</keyword>
<organism evidence="2 3">
    <name type="scientific">Sinomonas cyclohexanicum</name>
    <name type="common">Corynebacterium cyclohexanicum</name>
    <dbReference type="NCBI Taxonomy" id="322009"/>
    <lineage>
        <taxon>Bacteria</taxon>
        <taxon>Bacillati</taxon>
        <taxon>Actinomycetota</taxon>
        <taxon>Actinomycetes</taxon>
        <taxon>Micrococcales</taxon>
        <taxon>Micrococcaceae</taxon>
        <taxon>Sinomonas</taxon>
    </lineage>
</organism>
<name>A0ABM7Q0M8_SINCY</name>
<keyword evidence="1" id="KW-0472">Membrane</keyword>
<dbReference type="Proteomes" id="UP001319861">
    <property type="component" value="Chromosome"/>
</dbReference>
<dbReference type="EMBL" id="AP024525">
    <property type="protein sequence ID" value="BCT78131.1"/>
    <property type="molecule type" value="Genomic_DNA"/>
</dbReference>